<dbReference type="PANTHER" id="PTHR12532">
    <property type="entry name" value="TRANSLATIONAL ACTIVATOR OF CYTOCHROME C OXIDASE 1"/>
    <property type="match status" value="1"/>
</dbReference>
<dbReference type="NCBIfam" id="NF009044">
    <property type="entry name" value="PRK12378.1"/>
    <property type="match status" value="1"/>
</dbReference>
<dbReference type="InterPro" id="IPR029072">
    <property type="entry name" value="YebC-like"/>
</dbReference>
<reference evidence="10" key="1">
    <citation type="journal article" date="2013" name="Genome Announc.">
        <title>First genome sequence of a syntrophic acetate-oxidizing bacterium, Tepidanaerobacter acetatoxydans strain Re1.</title>
        <authorList>
            <person name="Manzoor S."/>
            <person name="Bongcam-Rudloff E."/>
            <person name="Schnurer A."/>
            <person name="Muller B."/>
        </authorList>
    </citation>
    <scope>NUCLEOTIDE SEQUENCE [LARGE SCALE GENOMIC DNA]</scope>
    <source>
        <strain evidence="10">Re1</strain>
    </source>
</reference>
<evidence type="ECO:0000259" key="8">
    <source>
        <dbReference type="Pfam" id="PF20772"/>
    </source>
</evidence>
<feature type="domain" description="TACO1/YebC-like second and third" evidence="7">
    <location>
        <begin position="82"/>
        <end position="238"/>
    </location>
</feature>
<dbReference type="Gene3D" id="3.30.70.980">
    <property type="match status" value="2"/>
</dbReference>
<dbReference type="eggNOG" id="COG0217">
    <property type="taxonomic scope" value="Bacteria"/>
</dbReference>
<evidence type="ECO:0000256" key="6">
    <source>
        <dbReference type="HAMAP-Rule" id="MF_00693"/>
    </source>
</evidence>
<dbReference type="OrthoDB" id="9781053at2"/>
<dbReference type="Gene3D" id="1.10.10.200">
    <property type="match status" value="1"/>
</dbReference>
<dbReference type="InterPro" id="IPR026564">
    <property type="entry name" value="Transcrip_reg_TACO1-like_dom3"/>
</dbReference>
<dbReference type="NCBIfam" id="TIGR01033">
    <property type="entry name" value="YebC/PmpR family DNA-binding transcriptional regulator"/>
    <property type="match status" value="1"/>
</dbReference>
<dbReference type="InterPro" id="IPR017856">
    <property type="entry name" value="Integrase-like_N"/>
</dbReference>
<dbReference type="Proteomes" id="UP000010802">
    <property type="component" value="Chromosome"/>
</dbReference>
<dbReference type="EMBL" id="HF563609">
    <property type="protein sequence ID" value="CDI40633.1"/>
    <property type="molecule type" value="Genomic_DNA"/>
</dbReference>
<dbReference type="GO" id="GO:0005829">
    <property type="term" value="C:cytosol"/>
    <property type="evidence" value="ECO:0007669"/>
    <property type="project" value="TreeGrafter"/>
</dbReference>
<keyword evidence="10" id="KW-1185">Reference proteome</keyword>
<dbReference type="FunFam" id="1.10.10.200:FF:000002">
    <property type="entry name" value="Probable transcriptional regulatory protein CLM62_37755"/>
    <property type="match status" value="1"/>
</dbReference>
<evidence type="ECO:0000256" key="3">
    <source>
        <dbReference type="ARBA" id="ARBA00023015"/>
    </source>
</evidence>
<dbReference type="RefSeq" id="WP_013778239.1">
    <property type="nucleotide sequence ID" value="NC_015519.1"/>
</dbReference>
<dbReference type="Pfam" id="PF01709">
    <property type="entry name" value="Transcrip_reg"/>
    <property type="match status" value="1"/>
</dbReference>
<gene>
    <name evidence="9" type="primary">yebC</name>
    <name evidence="9" type="ordered locus">TEPIRE1_1280</name>
</gene>
<dbReference type="InterPro" id="IPR048300">
    <property type="entry name" value="TACO1_YebC-like_2nd/3rd_dom"/>
</dbReference>
<keyword evidence="2 6" id="KW-0963">Cytoplasm</keyword>
<evidence type="ECO:0000256" key="1">
    <source>
        <dbReference type="ARBA" id="ARBA00008724"/>
    </source>
</evidence>
<protein>
    <recommendedName>
        <fullName evidence="6">Probable transcriptional regulatory protein TEPIRE1_1280</fullName>
    </recommendedName>
</protein>
<evidence type="ECO:0000256" key="4">
    <source>
        <dbReference type="ARBA" id="ARBA00023125"/>
    </source>
</evidence>
<dbReference type="HOGENOM" id="CLU_062974_2_2_9"/>
<dbReference type="STRING" id="1209989.TepRe1_1170"/>
<sequence length="245" mass="27508">MSGHSKWSNIKNKKAKMDAQKGKIYTRFSKLIIVAAREGGPDPNTNSRLKDIIEKAKQANMPNDNIERAIKRGSGELGGADYEEIMYEGYGPGGVAILIDATTDNRNRTAGEMRHLFDKHGGNLGETGCVAWMFEKKGLILIEKKDDTDVEQIMMLAIDSGAEDVEELEDSIEITTSVEKFETVKNYLQDNNIDIFSAELSFIPNTTVTLHESESEKLEKLLEILEEHDDVQNVYTNYEPEEESL</sequence>
<dbReference type="InterPro" id="IPR049083">
    <property type="entry name" value="TACO1_YebC_N"/>
</dbReference>
<dbReference type="SUPFAM" id="SSF75625">
    <property type="entry name" value="YebC-like"/>
    <property type="match status" value="1"/>
</dbReference>
<comment type="similarity">
    <text evidence="1 6">Belongs to the TACO1 family.</text>
</comment>
<keyword evidence="3 6" id="KW-0805">Transcription regulation</keyword>
<dbReference type="Pfam" id="PF20772">
    <property type="entry name" value="TACO1_YebC_N"/>
    <property type="match status" value="1"/>
</dbReference>
<organism evidence="9 10">
    <name type="scientific">Tepidanaerobacter acetatoxydans (strain DSM 21804 / JCM 16047 / Re1)</name>
    <dbReference type="NCBI Taxonomy" id="1209989"/>
    <lineage>
        <taxon>Bacteria</taxon>
        <taxon>Bacillati</taxon>
        <taxon>Bacillota</taxon>
        <taxon>Clostridia</taxon>
        <taxon>Thermosediminibacterales</taxon>
        <taxon>Tepidanaerobacteraceae</taxon>
        <taxon>Tepidanaerobacter</taxon>
    </lineage>
</organism>
<dbReference type="NCBIfam" id="NF001030">
    <property type="entry name" value="PRK00110.1"/>
    <property type="match status" value="1"/>
</dbReference>
<evidence type="ECO:0000256" key="5">
    <source>
        <dbReference type="ARBA" id="ARBA00023163"/>
    </source>
</evidence>
<evidence type="ECO:0000313" key="9">
    <source>
        <dbReference type="EMBL" id="CDI40633.1"/>
    </source>
</evidence>
<dbReference type="HAMAP" id="MF_00693">
    <property type="entry name" value="Transcrip_reg_TACO1"/>
    <property type="match status" value="1"/>
</dbReference>
<dbReference type="PANTHER" id="PTHR12532:SF6">
    <property type="entry name" value="TRANSCRIPTIONAL REGULATORY PROTEIN YEBC-RELATED"/>
    <property type="match status" value="1"/>
</dbReference>
<feature type="domain" description="TACO1/YebC-like N-terminal" evidence="8">
    <location>
        <begin position="5"/>
        <end position="76"/>
    </location>
</feature>
<dbReference type="KEGG" id="tae:TepiRe1_1280"/>
<dbReference type="InterPro" id="IPR002876">
    <property type="entry name" value="Transcrip_reg_TACO1-like"/>
</dbReference>
<evidence type="ECO:0000256" key="2">
    <source>
        <dbReference type="ARBA" id="ARBA00022490"/>
    </source>
</evidence>
<keyword evidence="4 6" id="KW-0238">DNA-binding</keyword>
<dbReference type="KEGG" id="tep:TepRe1_1170"/>
<accession>F4LT47</accession>
<evidence type="ECO:0000313" key="10">
    <source>
        <dbReference type="Proteomes" id="UP000010802"/>
    </source>
</evidence>
<evidence type="ECO:0000259" key="7">
    <source>
        <dbReference type="Pfam" id="PF01709"/>
    </source>
</evidence>
<name>F4LT47_TEPAE</name>
<dbReference type="FunFam" id="3.30.70.980:FF:000002">
    <property type="entry name" value="Probable transcriptional regulatory protein YebC"/>
    <property type="match status" value="1"/>
</dbReference>
<keyword evidence="5 6" id="KW-0804">Transcription</keyword>
<comment type="subcellular location">
    <subcellularLocation>
        <location evidence="6">Cytoplasm</location>
    </subcellularLocation>
</comment>
<proteinExistence type="inferred from homology"/>
<dbReference type="AlphaFoldDB" id="F4LT47"/>
<dbReference type="GO" id="GO:0003677">
    <property type="term" value="F:DNA binding"/>
    <property type="evidence" value="ECO:0007669"/>
    <property type="project" value="UniProtKB-UniRule"/>
</dbReference>
<dbReference type="GO" id="GO:0006355">
    <property type="term" value="P:regulation of DNA-templated transcription"/>
    <property type="evidence" value="ECO:0007669"/>
    <property type="project" value="UniProtKB-UniRule"/>
</dbReference>